<evidence type="ECO:0000313" key="2">
    <source>
        <dbReference type="Proteomes" id="UP001056120"/>
    </source>
</evidence>
<gene>
    <name evidence="1" type="ORF">L1987_35422</name>
</gene>
<proteinExistence type="predicted"/>
<evidence type="ECO:0000313" key="1">
    <source>
        <dbReference type="EMBL" id="KAI3800112.1"/>
    </source>
</evidence>
<protein>
    <submittedName>
        <fullName evidence="1">Uncharacterized protein</fullName>
    </submittedName>
</protein>
<dbReference type="Proteomes" id="UP001056120">
    <property type="component" value="Linkage Group LG11"/>
</dbReference>
<reference evidence="1 2" key="2">
    <citation type="journal article" date="2022" name="Mol. Ecol. Resour.">
        <title>The genomes of chicory, endive, great burdock and yacon provide insights into Asteraceae paleo-polyploidization history and plant inulin production.</title>
        <authorList>
            <person name="Fan W."/>
            <person name="Wang S."/>
            <person name="Wang H."/>
            <person name="Wang A."/>
            <person name="Jiang F."/>
            <person name="Liu H."/>
            <person name="Zhao H."/>
            <person name="Xu D."/>
            <person name="Zhang Y."/>
        </authorList>
    </citation>
    <scope>NUCLEOTIDE SEQUENCE [LARGE SCALE GENOMIC DNA]</scope>
    <source>
        <strain evidence="2">cv. Yunnan</strain>
        <tissue evidence="1">Leaves</tissue>
    </source>
</reference>
<sequence length="236" mass="26970">MDVLHDEDGDVVNRHLGRIRNEAGREESDQEKSSGHLKFREDPTLGIIVVGLRCIKVNSDDKILEFGVEHINCSVTNRRKCKAREILSVITIWPEMFTKSRPSLNIFFPVEASVGWQLSPSYVDGHVDDGIATTINHERVISTLENDLKLGTMSRVNAISMDLENQHFEELMEYVRLLTTAEYYKHLGIFEAHLCNFKATYEEVADLIVKVHSPCPIAIAELTEPYENWLQVINQF</sequence>
<comment type="caution">
    <text evidence="1">The sequence shown here is derived from an EMBL/GenBank/DDBJ whole genome shotgun (WGS) entry which is preliminary data.</text>
</comment>
<accession>A0ACB9HZ75</accession>
<name>A0ACB9HZ75_9ASTR</name>
<dbReference type="EMBL" id="CM042028">
    <property type="protein sequence ID" value="KAI3800112.1"/>
    <property type="molecule type" value="Genomic_DNA"/>
</dbReference>
<organism evidence="1 2">
    <name type="scientific">Smallanthus sonchifolius</name>
    <dbReference type="NCBI Taxonomy" id="185202"/>
    <lineage>
        <taxon>Eukaryota</taxon>
        <taxon>Viridiplantae</taxon>
        <taxon>Streptophyta</taxon>
        <taxon>Embryophyta</taxon>
        <taxon>Tracheophyta</taxon>
        <taxon>Spermatophyta</taxon>
        <taxon>Magnoliopsida</taxon>
        <taxon>eudicotyledons</taxon>
        <taxon>Gunneridae</taxon>
        <taxon>Pentapetalae</taxon>
        <taxon>asterids</taxon>
        <taxon>campanulids</taxon>
        <taxon>Asterales</taxon>
        <taxon>Asteraceae</taxon>
        <taxon>Asteroideae</taxon>
        <taxon>Heliantheae alliance</taxon>
        <taxon>Millerieae</taxon>
        <taxon>Smallanthus</taxon>
    </lineage>
</organism>
<keyword evidence="2" id="KW-1185">Reference proteome</keyword>
<reference evidence="2" key="1">
    <citation type="journal article" date="2022" name="Mol. Ecol. Resour.">
        <title>The genomes of chicory, endive, great burdock and yacon provide insights into Asteraceae palaeo-polyploidization history and plant inulin production.</title>
        <authorList>
            <person name="Fan W."/>
            <person name="Wang S."/>
            <person name="Wang H."/>
            <person name="Wang A."/>
            <person name="Jiang F."/>
            <person name="Liu H."/>
            <person name="Zhao H."/>
            <person name="Xu D."/>
            <person name="Zhang Y."/>
        </authorList>
    </citation>
    <scope>NUCLEOTIDE SEQUENCE [LARGE SCALE GENOMIC DNA]</scope>
    <source>
        <strain evidence="2">cv. Yunnan</strain>
    </source>
</reference>